<organism evidence="1 2">
    <name type="scientific">Plectus sambesii</name>
    <dbReference type="NCBI Taxonomy" id="2011161"/>
    <lineage>
        <taxon>Eukaryota</taxon>
        <taxon>Metazoa</taxon>
        <taxon>Ecdysozoa</taxon>
        <taxon>Nematoda</taxon>
        <taxon>Chromadorea</taxon>
        <taxon>Plectida</taxon>
        <taxon>Plectina</taxon>
        <taxon>Plectoidea</taxon>
        <taxon>Plectidae</taxon>
        <taxon>Plectus</taxon>
    </lineage>
</organism>
<evidence type="ECO:0000313" key="1">
    <source>
        <dbReference type="Proteomes" id="UP000887566"/>
    </source>
</evidence>
<proteinExistence type="predicted"/>
<dbReference type="WBParaSite" id="PSAMB.scaffold1295size33298.g12170.t1">
    <property type="protein sequence ID" value="PSAMB.scaffold1295size33298.g12170.t1"/>
    <property type="gene ID" value="PSAMB.scaffold1295size33298.g12170"/>
</dbReference>
<protein>
    <submittedName>
        <fullName evidence="2">Uncharacterized protein</fullName>
    </submittedName>
</protein>
<dbReference type="AlphaFoldDB" id="A0A914UW98"/>
<keyword evidence="1" id="KW-1185">Reference proteome</keyword>
<reference evidence="2" key="1">
    <citation type="submission" date="2022-11" db="UniProtKB">
        <authorList>
            <consortium name="WormBaseParasite"/>
        </authorList>
    </citation>
    <scope>IDENTIFICATION</scope>
</reference>
<accession>A0A914UW98</accession>
<dbReference type="Proteomes" id="UP000887566">
    <property type="component" value="Unplaced"/>
</dbReference>
<evidence type="ECO:0000313" key="2">
    <source>
        <dbReference type="WBParaSite" id="PSAMB.scaffold1295size33298.g12170.t1"/>
    </source>
</evidence>
<sequence length="161" mass="17817">MTPAEIIATFNIKPSFSRRSNEQNINILNFTESLLMEVVKLIHPAGRRFLRIANEEMRGIMDMNMHDLYKIAIAQTASSTGYDVVPSSLPFLLHWAGIDLTTLSVTTAGCFSRDGSRLVVVQEVFRALNDENLLQIWKSSASSRASSSLTTSQHLATCAPT</sequence>
<name>A0A914UW98_9BILA</name>